<evidence type="ECO:0000256" key="1">
    <source>
        <dbReference type="ARBA" id="ARBA00004370"/>
    </source>
</evidence>
<dbReference type="InterPro" id="IPR001901">
    <property type="entry name" value="Translocase_SecE/Sec61-g"/>
</dbReference>
<keyword evidence="6 9" id="KW-1133">Transmembrane helix</keyword>
<dbReference type="GO" id="GO:0006605">
    <property type="term" value="P:protein targeting"/>
    <property type="evidence" value="ECO:0007669"/>
    <property type="project" value="UniProtKB-UniRule"/>
</dbReference>
<accession>A0A106BM02</accession>
<name>A0A106BM02_THIDE</name>
<feature type="transmembrane region" description="Helical" evidence="9">
    <location>
        <begin position="31"/>
        <end position="51"/>
    </location>
</feature>
<evidence type="ECO:0000313" key="11">
    <source>
        <dbReference type="Proteomes" id="UP000064243"/>
    </source>
</evidence>
<keyword evidence="5 9" id="KW-0653">Protein transport</keyword>
<comment type="caution">
    <text evidence="10">The sequence shown here is derived from an EMBL/GenBank/DDBJ whole genome shotgun (WGS) entry which is preliminary data.</text>
</comment>
<dbReference type="PATRIC" id="fig|36861.3.peg.2005"/>
<comment type="function">
    <text evidence="9">Essential subunit of the Sec protein translocation channel SecYEG. Clamps together the 2 halves of SecY. May contact the channel plug during translocation.</text>
</comment>
<feature type="transmembrane region" description="Helical" evidence="9">
    <location>
        <begin position="84"/>
        <end position="107"/>
    </location>
</feature>
<dbReference type="GO" id="GO:0005886">
    <property type="term" value="C:plasma membrane"/>
    <property type="evidence" value="ECO:0007669"/>
    <property type="project" value="UniProtKB-UniRule"/>
</dbReference>
<dbReference type="GO" id="GO:0009306">
    <property type="term" value="P:protein secretion"/>
    <property type="evidence" value="ECO:0007669"/>
    <property type="project" value="UniProtKB-UniRule"/>
</dbReference>
<evidence type="ECO:0000256" key="7">
    <source>
        <dbReference type="ARBA" id="ARBA00023010"/>
    </source>
</evidence>
<dbReference type="InterPro" id="IPR005807">
    <property type="entry name" value="SecE_bac"/>
</dbReference>
<keyword evidence="4 9" id="KW-0812">Transmembrane</keyword>
<dbReference type="HAMAP" id="MF_00422">
    <property type="entry name" value="SecE"/>
    <property type="match status" value="1"/>
</dbReference>
<evidence type="ECO:0000256" key="4">
    <source>
        <dbReference type="ARBA" id="ARBA00022692"/>
    </source>
</evidence>
<evidence type="ECO:0000256" key="9">
    <source>
        <dbReference type="HAMAP-Rule" id="MF_00422"/>
    </source>
</evidence>
<keyword evidence="8 9" id="KW-0472">Membrane</keyword>
<sequence>MADKLKLLVAVMLVISGVAGFYFFADAPTVVRVLSVIVGVVLAGVVAGMSAPGKQFFSFALEARDEAKKVVWPTRKETIQMTGVVMAFVVVMALFLWAVDSILMWLVKLAMGQGS</sequence>
<dbReference type="RefSeq" id="WP_059756388.1">
    <property type="nucleotide sequence ID" value="NZ_LDUG01000031.1"/>
</dbReference>
<dbReference type="EMBL" id="LDUG01000031">
    <property type="protein sequence ID" value="KVW94935.1"/>
    <property type="molecule type" value="Genomic_DNA"/>
</dbReference>
<dbReference type="PANTHER" id="PTHR33910">
    <property type="entry name" value="PROTEIN TRANSLOCASE SUBUNIT SECE"/>
    <property type="match status" value="1"/>
</dbReference>
<keyword evidence="11" id="KW-1185">Reference proteome</keyword>
<keyword evidence="2 9" id="KW-0813">Transport</keyword>
<evidence type="ECO:0000313" key="10">
    <source>
        <dbReference type="EMBL" id="KVW94935.1"/>
    </source>
</evidence>
<dbReference type="STRING" id="1123392.GCA_000376425_03573"/>
<dbReference type="Proteomes" id="UP000064243">
    <property type="component" value="Unassembled WGS sequence"/>
</dbReference>
<feature type="transmembrane region" description="Helical" evidence="9">
    <location>
        <begin position="7"/>
        <end position="25"/>
    </location>
</feature>
<evidence type="ECO:0000256" key="3">
    <source>
        <dbReference type="ARBA" id="ARBA00022475"/>
    </source>
</evidence>
<evidence type="ECO:0000256" key="6">
    <source>
        <dbReference type="ARBA" id="ARBA00022989"/>
    </source>
</evidence>
<comment type="caution">
    <text evidence="9">Lacks conserved residue(s) required for the propagation of feature annotation.</text>
</comment>
<evidence type="ECO:0000256" key="5">
    <source>
        <dbReference type="ARBA" id="ARBA00022927"/>
    </source>
</evidence>
<dbReference type="GO" id="GO:0065002">
    <property type="term" value="P:intracellular protein transmembrane transport"/>
    <property type="evidence" value="ECO:0007669"/>
    <property type="project" value="UniProtKB-UniRule"/>
</dbReference>
<evidence type="ECO:0000256" key="2">
    <source>
        <dbReference type="ARBA" id="ARBA00022448"/>
    </source>
</evidence>
<organism evidence="10 11">
    <name type="scientific">Thiobacillus denitrificans</name>
    <dbReference type="NCBI Taxonomy" id="36861"/>
    <lineage>
        <taxon>Bacteria</taxon>
        <taxon>Pseudomonadati</taxon>
        <taxon>Pseudomonadota</taxon>
        <taxon>Betaproteobacteria</taxon>
        <taxon>Nitrosomonadales</taxon>
        <taxon>Thiobacillaceae</taxon>
        <taxon>Thiobacillus</taxon>
    </lineage>
</organism>
<dbReference type="Pfam" id="PF00584">
    <property type="entry name" value="SecE"/>
    <property type="match status" value="1"/>
</dbReference>
<keyword evidence="3 9" id="KW-1003">Cell membrane</keyword>
<reference evidence="10 11" key="1">
    <citation type="journal article" date="2015" name="Appl. Environ. Microbiol.">
        <title>Aerobic and Anaerobic Thiosulfate Oxidation by a Cold-Adapted, Subglacial Chemoautotroph.</title>
        <authorList>
            <person name="Harrold Z.R."/>
            <person name="Skidmore M.L."/>
            <person name="Hamilton T.L."/>
            <person name="Desch L."/>
            <person name="Amada K."/>
            <person name="van Gelder W."/>
            <person name="Glover K."/>
            <person name="Roden E.E."/>
            <person name="Boyd E.S."/>
        </authorList>
    </citation>
    <scope>NUCLEOTIDE SEQUENCE [LARGE SCALE GENOMIC DNA]</scope>
    <source>
        <strain evidence="10 11">RG</strain>
    </source>
</reference>
<proteinExistence type="inferred from homology"/>
<evidence type="ECO:0000256" key="8">
    <source>
        <dbReference type="ARBA" id="ARBA00023136"/>
    </source>
</evidence>
<comment type="subunit">
    <text evidence="9">Component of the Sec protein translocase complex. Heterotrimer consisting of SecY, SecE and SecG subunits. The heterotrimers can form oligomers, although 1 heterotrimer is thought to be able to translocate proteins. Interacts with the ribosome. Interacts with SecDF, and other proteins may be involved. Interacts with SecA.</text>
</comment>
<dbReference type="InterPro" id="IPR038379">
    <property type="entry name" value="SecE_sf"/>
</dbReference>
<protein>
    <recommendedName>
        <fullName evidence="9">Protein translocase subunit SecE</fullName>
    </recommendedName>
</protein>
<comment type="similarity">
    <text evidence="9">Belongs to the SecE/SEC61-gamma family.</text>
</comment>
<dbReference type="Gene3D" id="1.20.5.1030">
    <property type="entry name" value="Preprotein translocase secy subunit"/>
    <property type="match status" value="1"/>
</dbReference>
<keyword evidence="7 9" id="KW-0811">Translocation</keyword>
<dbReference type="GO" id="GO:0008320">
    <property type="term" value="F:protein transmembrane transporter activity"/>
    <property type="evidence" value="ECO:0007669"/>
    <property type="project" value="UniProtKB-UniRule"/>
</dbReference>
<dbReference type="GO" id="GO:0043952">
    <property type="term" value="P:protein transport by the Sec complex"/>
    <property type="evidence" value="ECO:0007669"/>
    <property type="project" value="UniProtKB-UniRule"/>
</dbReference>
<dbReference type="NCBIfam" id="NF004371">
    <property type="entry name" value="PRK05740.1-1"/>
    <property type="match status" value="1"/>
</dbReference>
<dbReference type="OrthoDB" id="9806365at2"/>
<dbReference type="AlphaFoldDB" id="A0A106BM02"/>
<gene>
    <name evidence="9" type="primary">secE</name>
    <name evidence="10" type="ORF">ABW22_11130</name>
</gene>
<dbReference type="NCBIfam" id="TIGR00964">
    <property type="entry name" value="secE_bact"/>
    <property type="match status" value="1"/>
</dbReference>
<dbReference type="PRINTS" id="PR01650">
    <property type="entry name" value="SECETRNLCASE"/>
</dbReference>
<dbReference type="PANTHER" id="PTHR33910:SF1">
    <property type="entry name" value="PROTEIN TRANSLOCASE SUBUNIT SECE"/>
    <property type="match status" value="1"/>
</dbReference>
<comment type="subcellular location">
    <subcellularLocation>
        <location evidence="1">Membrane</location>
    </subcellularLocation>
</comment>